<reference evidence="1 2" key="1">
    <citation type="submission" date="2006-02" db="EMBL/GenBank/DDBJ databases">
        <authorList>
            <person name="Pinhassi J."/>
            <person name="Pedros-Alio C."/>
            <person name="Ferriera S."/>
            <person name="Johnson J."/>
            <person name="Kravitz S."/>
            <person name="Halpern A."/>
            <person name="Remington K."/>
            <person name="Beeson K."/>
            <person name="Tran B."/>
            <person name="Rogers Y.-H."/>
            <person name="Friedman R."/>
            <person name="Venter J.C."/>
        </authorList>
    </citation>
    <scope>NUCLEOTIDE SEQUENCE [LARGE SCALE GENOMIC DNA]</scope>
    <source>
        <strain evidence="1 2">MED297</strain>
    </source>
</reference>
<proteinExistence type="predicted"/>
<dbReference type="OrthoDB" id="153065at2"/>
<accession>A4BDD9</accession>
<keyword evidence="2" id="KW-1185">Reference proteome</keyword>
<evidence type="ECO:0000313" key="2">
    <source>
        <dbReference type="Proteomes" id="UP000005953"/>
    </source>
</evidence>
<sequence length="232" mass="26024">MIASTLLLKAVQNNADWCDAVARAHGLRPQTLGGVWFCPDPMPSTYPNLITLTPGVFNSALINDLRPDNGAAWYIKDSFAEQTRHHHNYQQLFKAHWYVCESRFEVRETAAYESLYQAQSVKELELWVAAWQEMTGNDTDFPADLLDDGRIRFVWLGGAEQAQCGAVLFGSHDVMGLTNLFGDPADLQRLIRIIQLNFPGQTLAGYGDQAELTLLKPFGFRTLGALTVLYNR</sequence>
<protein>
    <submittedName>
        <fullName evidence="1">Phosphoenolpyruvate synthase</fullName>
        <ecNumber evidence="1">2.7.9.2</ecNumber>
    </submittedName>
</protein>
<comment type="caution">
    <text evidence="1">The sequence shown here is derived from an EMBL/GenBank/DDBJ whole genome shotgun (WGS) entry which is preliminary data.</text>
</comment>
<dbReference type="AlphaFoldDB" id="A4BDD9"/>
<keyword evidence="1" id="KW-0670">Pyruvate</keyword>
<name>A4BDD9_9GAMM</name>
<dbReference type="EC" id="2.7.9.2" evidence="1"/>
<organism evidence="1 2">
    <name type="scientific">Reinekea blandensis MED297</name>
    <dbReference type="NCBI Taxonomy" id="314283"/>
    <lineage>
        <taxon>Bacteria</taxon>
        <taxon>Pseudomonadati</taxon>
        <taxon>Pseudomonadota</taxon>
        <taxon>Gammaproteobacteria</taxon>
        <taxon>Oceanospirillales</taxon>
        <taxon>Saccharospirillaceae</taxon>
        <taxon>Reinekea</taxon>
    </lineage>
</organism>
<dbReference type="EMBL" id="AAOE01000007">
    <property type="protein sequence ID" value="EAR09883.1"/>
    <property type="molecule type" value="Genomic_DNA"/>
</dbReference>
<gene>
    <name evidence="1" type="ORF">MED297_06024</name>
</gene>
<dbReference type="GO" id="GO:0008986">
    <property type="term" value="F:pyruvate, water dikinase activity"/>
    <property type="evidence" value="ECO:0007669"/>
    <property type="project" value="UniProtKB-EC"/>
</dbReference>
<evidence type="ECO:0000313" key="1">
    <source>
        <dbReference type="EMBL" id="EAR09883.1"/>
    </source>
</evidence>
<dbReference type="Proteomes" id="UP000005953">
    <property type="component" value="Unassembled WGS sequence"/>
</dbReference>
<dbReference type="RefSeq" id="WP_008048424.1">
    <property type="nucleotide sequence ID" value="NZ_CH724155.1"/>
</dbReference>
<dbReference type="HOGENOM" id="CLU_078512_0_0_6"/>
<keyword evidence="1" id="KW-0808">Transferase</keyword>